<dbReference type="Proteomes" id="UP000790709">
    <property type="component" value="Unassembled WGS sequence"/>
</dbReference>
<keyword evidence="2" id="KW-1185">Reference proteome</keyword>
<organism evidence="1 2">
    <name type="scientific">Leucogyrophana mollusca</name>
    <dbReference type="NCBI Taxonomy" id="85980"/>
    <lineage>
        <taxon>Eukaryota</taxon>
        <taxon>Fungi</taxon>
        <taxon>Dikarya</taxon>
        <taxon>Basidiomycota</taxon>
        <taxon>Agaricomycotina</taxon>
        <taxon>Agaricomycetes</taxon>
        <taxon>Agaricomycetidae</taxon>
        <taxon>Boletales</taxon>
        <taxon>Boletales incertae sedis</taxon>
        <taxon>Leucogyrophana</taxon>
    </lineage>
</organism>
<protein>
    <submittedName>
        <fullName evidence="1">Uncharacterized protein</fullName>
    </submittedName>
</protein>
<comment type="caution">
    <text evidence="1">The sequence shown here is derived from an EMBL/GenBank/DDBJ whole genome shotgun (WGS) entry which is preliminary data.</text>
</comment>
<accession>A0ACB8BXZ7</accession>
<reference evidence="1" key="1">
    <citation type="journal article" date="2021" name="New Phytol.">
        <title>Evolutionary innovations through gain and loss of genes in the ectomycorrhizal Boletales.</title>
        <authorList>
            <person name="Wu G."/>
            <person name="Miyauchi S."/>
            <person name="Morin E."/>
            <person name="Kuo A."/>
            <person name="Drula E."/>
            <person name="Varga T."/>
            <person name="Kohler A."/>
            <person name="Feng B."/>
            <person name="Cao Y."/>
            <person name="Lipzen A."/>
            <person name="Daum C."/>
            <person name="Hundley H."/>
            <person name="Pangilinan J."/>
            <person name="Johnson J."/>
            <person name="Barry K."/>
            <person name="LaButti K."/>
            <person name="Ng V."/>
            <person name="Ahrendt S."/>
            <person name="Min B."/>
            <person name="Choi I.G."/>
            <person name="Park H."/>
            <person name="Plett J.M."/>
            <person name="Magnuson J."/>
            <person name="Spatafora J.W."/>
            <person name="Nagy L.G."/>
            <person name="Henrissat B."/>
            <person name="Grigoriev I.V."/>
            <person name="Yang Z.L."/>
            <person name="Xu J."/>
            <person name="Martin F.M."/>
        </authorList>
    </citation>
    <scope>NUCLEOTIDE SEQUENCE</scope>
    <source>
        <strain evidence="1">KUC20120723A-06</strain>
    </source>
</reference>
<evidence type="ECO:0000313" key="2">
    <source>
        <dbReference type="Proteomes" id="UP000790709"/>
    </source>
</evidence>
<gene>
    <name evidence="1" type="ORF">BV22DRAFT_1055826</name>
</gene>
<evidence type="ECO:0000313" key="1">
    <source>
        <dbReference type="EMBL" id="KAH7930123.1"/>
    </source>
</evidence>
<proteinExistence type="predicted"/>
<sequence length="286" mass="32196">MRYAVLVTGPAGAGKSTFSTSFMTHLRMSKRSAHIVNLDPAATGDAFEYEPAIDIRDLVSLEDVMQEMGYGPNGGLVYCFEYLLQNMDWLEEELGGFDDDYLIIDCPGQIELYTHHPFLPTLVRNLSRMGIRTCAAYLLESQFMEDRYKFFSGVLSAMSAMVNLEIPWINIMSKMDLVTTNADGPARNGRRARKDIARYLDPDPMLLASSHSREPAPSNPRFHALNQAIVQLIEDHPLVSFLPLDLTSTDSLETVVSHIDFTMQYGEDEEPKEPHDLDEGDFADME</sequence>
<name>A0ACB8BXZ7_9AGAM</name>
<dbReference type="EMBL" id="MU266335">
    <property type="protein sequence ID" value="KAH7930123.1"/>
    <property type="molecule type" value="Genomic_DNA"/>
</dbReference>